<dbReference type="InterPro" id="IPR052512">
    <property type="entry name" value="4CMD/NDH-1_regulator"/>
</dbReference>
<dbReference type="SUPFAM" id="SSF69118">
    <property type="entry name" value="AhpD-like"/>
    <property type="match status" value="1"/>
</dbReference>
<dbReference type="AlphaFoldDB" id="V9VUF2"/>
<dbReference type="PANTHER" id="PTHR33570">
    <property type="entry name" value="4-CARBOXYMUCONOLACTONE DECARBOXYLASE FAMILY PROTEIN"/>
    <property type="match status" value="1"/>
</dbReference>
<gene>
    <name evidence="2" type="ORF">METH_12095</name>
</gene>
<dbReference type="OrthoDB" id="9801400at2"/>
<evidence type="ECO:0000313" key="3">
    <source>
        <dbReference type="Proteomes" id="UP000018780"/>
    </source>
</evidence>
<evidence type="ECO:0000259" key="1">
    <source>
        <dbReference type="Pfam" id="PF02627"/>
    </source>
</evidence>
<dbReference type="KEGG" id="lmd:METH_12095"/>
<proteinExistence type="predicted"/>
<sequence>MTSEALHTDTYARGKALSEQVNPGMEEALQARYDALVPGLSRTIVDVAYGQFYTRGTVDEKTRLLATVAALAALGGQTRPQLKVNVASARAVGATREEISEIIFQMALYGGLPSMINALNAAIEVFEAEEAADG</sequence>
<dbReference type="GO" id="GO:0051920">
    <property type="term" value="F:peroxiredoxin activity"/>
    <property type="evidence" value="ECO:0007669"/>
    <property type="project" value="InterPro"/>
</dbReference>
<dbReference type="RefSeq" id="WP_024090653.1">
    <property type="nucleotide sequence ID" value="NC_023135.1"/>
</dbReference>
<protein>
    <recommendedName>
        <fullName evidence="1">Carboxymuconolactone decarboxylase-like domain-containing protein</fullName>
    </recommendedName>
</protein>
<feature type="domain" description="Carboxymuconolactone decarboxylase-like" evidence="1">
    <location>
        <begin position="38"/>
        <end position="123"/>
    </location>
</feature>
<dbReference type="PANTHER" id="PTHR33570:SF10">
    <property type="entry name" value="GAMMA-CARBOXYMUCONOLACTONE DECARBOXYLASE"/>
    <property type="match status" value="1"/>
</dbReference>
<name>V9VUF2_9RHOB</name>
<dbReference type="Proteomes" id="UP000018780">
    <property type="component" value="Chromosome"/>
</dbReference>
<dbReference type="EMBL" id="CP006773">
    <property type="protein sequence ID" value="AHD01314.1"/>
    <property type="molecule type" value="Genomic_DNA"/>
</dbReference>
<dbReference type="InterPro" id="IPR003779">
    <property type="entry name" value="CMD-like"/>
</dbReference>
<keyword evidence="3" id="KW-1185">Reference proteome</keyword>
<organism evidence="2 3">
    <name type="scientific">Leisingera methylohalidivorans DSM 14336</name>
    <dbReference type="NCBI Taxonomy" id="999552"/>
    <lineage>
        <taxon>Bacteria</taxon>
        <taxon>Pseudomonadati</taxon>
        <taxon>Pseudomonadota</taxon>
        <taxon>Alphaproteobacteria</taxon>
        <taxon>Rhodobacterales</taxon>
        <taxon>Roseobacteraceae</taxon>
        <taxon>Leisingera</taxon>
    </lineage>
</organism>
<dbReference type="PATRIC" id="fig|999552.6.peg.2413"/>
<dbReference type="Gene3D" id="1.20.1290.10">
    <property type="entry name" value="AhpD-like"/>
    <property type="match status" value="1"/>
</dbReference>
<accession>V9VUF2</accession>
<dbReference type="Pfam" id="PF02627">
    <property type="entry name" value="CMD"/>
    <property type="match status" value="1"/>
</dbReference>
<reference evidence="2 3" key="1">
    <citation type="submission" date="2013-09" db="EMBL/GenBank/DDBJ databases">
        <authorList>
            <consortium name="DOE Joint Genome Institute"/>
            <person name="Klenk H.-P."/>
            <person name="Huntemann M."/>
            <person name="Han J."/>
            <person name="Chen A."/>
            <person name="Kyrpides N."/>
            <person name="Mavromatis K."/>
            <person name="Markowitz V."/>
            <person name="Palaniappan K."/>
            <person name="Ivanova N."/>
            <person name="Schaumberg A."/>
            <person name="Pati A."/>
            <person name="Liolios K."/>
            <person name="Nordberg H.P."/>
            <person name="Cantor M.N."/>
            <person name="Hua S.X."/>
            <person name="Woyke T."/>
        </authorList>
    </citation>
    <scope>NUCLEOTIDE SEQUENCE [LARGE SCALE GENOMIC DNA]</scope>
    <source>
        <strain evidence="2 3">DSM 14336</strain>
    </source>
</reference>
<dbReference type="InterPro" id="IPR029032">
    <property type="entry name" value="AhpD-like"/>
</dbReference>
<evidence type="ECO:0000313" key="2">
    <source>
        <dbReference type="EMBL" id="AHD01314.1"/>
    </source>
</evidence>
<dbReference type="HOGENOM" id="CLU_070025_2_3_5"/>
<dbReference type="STRING" id="999552.METH_12095"/>